<reference evidence="1" key="1">
    <citation type="submission" date="2022-08" db="EMBL/GenBank/DDBJ databases">
        <title>Genome Sequence of Fusarium decemcellulare.</title>
        <authorList>
            <person name="Buettner E."/>
        </authorList>
    </citation>
    <scope>NUCLEOTIDE SEQUENCE</scope>
    <source>
        <strain evidence="1">Babe19</strain>
    </source>
</reference>
<evidence type="ECO:0000313" key="1">
    <source>
        <dbReference type="EMBL" id="KAJ3541071.1"/>
    </source>
</evidence>
<dbReference type="Proteomes" id="UP001148629">
    <property type="component" value="Unassembled WGS sequence"/>
</dbReference>
<gene>
    <name evidence="1" type="ORF">NM208_g4785</name>
</gene>
<dbReference type="EMBL" id="JANRMS010000373">
    <property type="protein sequence ID" value="KAJ3541071.1"/>
    <property type="molecule type" value="Genomic_DNA"/>
</dbReference>
<protein>
    <submittedName>
        <fullName evidence="1">Uncharacterized protein</fullName>
    </submittedName>
</protein>
<comment type="caution">
    <text evidence="1">The sequence shown here is derived from an EMBL/GenBank/DDBJ whole genome shotgun (WGS) entry which is preliminary data.</text>
</comment>
<name>A0ACC1SJH8_9HYPO</name>
<proteinExistence type="predicted"/>
<organism evidence="1 2">
    <name type="scientific">Fusarium decemcellulare</name>
    <dbReference type="NCBI Taxonomy" id="57161"/>
    <lineage>
        <taxon>Eukaryota</taxon>
        <taxon>Fungi</taxon>
        <taxon>Dikarya</taxon>
        <taxon>Ascomycota</taxon>
        <taxon>Pezizomycotina</taxon>
        <taxon>Sordariomycetes</taxon>
        <taxon>Hypocreomycetidae</taxon>
        <taxon>Hypocreales</taxon>
        <taxon>Nectriaceae</taxon>
        <taxon>Fusarium</taxon>
        <taxon>Fusarium decemcellulare species complex</taxon>
    </lineage>
</organism>
<evidence type="ECO:0000313" key="2">
    <source>
        <dbReference type="Proteomes" id="UP001148629"/>
    </source>
</evidence>
<sequence>MAGTQKGLPSTHNKDLQESLESMVDHVKTVSDSIQIANGALSTLTVNPEKIKAALDDVGLPRIPINEFSYERIKAIDERFEEDIADVFN</sequence>
<accession>A0ACC1SJH8</accession>
<keyword evidence="2" id="KW-1185">Reference proteome</keyword>